<evidence type="ECO:0000313" key="2">
    <source>
        <dbReference type="EMBL" id="CAB0039028.1"/>
    </source>
</evidence>
<accession>A0A6H5IQD5</accession>
<protein>
    <submittedName>
        <fullName evidence="2">Uncharacterized protein</fullName>
    </submittedName>
</protein>
<dbReference type="AlphaFoldDB" id="A0A6H5IQD5"/>
<organism evidence="2 3">
    <name type="scientific">Trichogramma brassicae</name>
    <dbReference type="NCBI Taxonomy" id="86971"/>
    <lineage>
        <taxon>Eukaryota</taxon>
        <taxon>Metazoa</taxon>
        <taxon>Ecdysozoa</taxon>
        <taxon>Arthropoda</taxon>
        <taxon>Hexapoda</taxon>
        <taxon>Insecta</taxon>
        <taxon>Pterygota</taxon>
        <taxon>Neoptera</taxon>
        <taxon>Endopterygota</taxon>
        <taxon>Hymenoptera</taxon>
        <taxon>Apocrita</taxon>
        <taxon>Proctotrupomorpha</taxon>
        <taxon>Chalcidoidea</taxon>
        <taxon>Trichogrammatidae</taxon>
        <taxon>Trichogramma</taxon>
    </lineage>
</organism>
<gene>
    <name evidence="2" type="ORF">TBRA_LOCUS10790</name>
</gene>
<proteinExistence type="predicted"/>
<reference evidence="2 3" key="1">
    <citation type="submission" date="2020-02" db="EMBL/GenBank/DDBJ databases">
        <authorList>
            <person name="Ferguson B K."/>
        </authorList>
    </citation>
    <scope>NUCLEOTIDE SEQUENCE [LARGE SCALE GENOMIC DNA]</scope>
</reference>
<keyword evidence="3" id="KW-1185">Reference proteome</keyword>
<dbReference type="Proteomes" id="UP000479190">
    <property type="component" value="Unassembled WGS sequence"/>
</dbReference>
<evidence type="ECO:0000256" key="1">
    <source>
        <dbReference type="SAM" id="MobiDB-lite"/>
    </source>
</evidence>
<evidence type="ECO:0000313" key="3">
    <source>
        <dbReference type="Proteomes" id="UP000479190"/>
    </source>
</evidence>
<sequence>MSKRPLYYADYGNYVKKRSNTILKSCGEILEADSRLDVKIECDIDNISRTTRVSLSPSRLGTCLYARTRATDSSATNKGPTAYNSRSGTHGRTFGPYRPASHVSQTRSSCIMAAAQAPIVINLAGEDIEMIDLTGEREVVDLTGESPQR</sequence>
<feature type="compositionally biased region" description="Polar residues" evidence="1">
    <location>
        <begin position="74"/>
        <end position="90"/>
    </location>
</feature>
<dbReference type="EMBL" id="CADCXV010000933">
    <property type="protein sequence ID" value="CAB0039028.1"/>
    <property type="molecule type" value="Genomic_DNA"/>
</dbReference>
<name>A0A6H5IQD5_9HYME</name>
<feature type="region of interest" description="Disordered" evidence="1">
    <location>
        <begin position="74"/>
        <end position="93"/>
    </location>
</feature>